<dbReference type="EMBL" id="PVWO01000144">
    <property type="protein sequence ID" value="PSB56120.1"/>
    <property type="molecule type" value="Genomic_DNA"/>
</dbReference>
<comment type="caution">
    <text evidence="2">The sequence shown here is derived from an EMBL/GenBank/DDBJ whole genome shotgun (WGS) entry which is preliminary data.</text>
</comment>
<evidence type="ECO:0000256" key="1">
    <source>
        <dbReference type="SAM" id="Phobius"/>
    </source>
</evidence>
<sequence>MKTIGKFLQSLISPAPIAPEIIRAKAYEMWKAQGGGDINPDANWQAALEQLQSAEKLSRRSFFLELIRLIIASLSTGATIFGGSILFLNFSQGENRLITERFTRSIEQLGNKEETIRIGGIYALERIAKDSPRDGWTIMEVLSSFVRGKQNIKGQDPAQLFAIQTDAQAALTAIARRKIDLENERQYLDLSFTNLREANLVAAQLDRVKLNNASLIKADLRQANLNFANLSHANLHDANLTQTRLDRSNLIQANLSNTNLSAANLNEANLNKADLSDAILDGAILTNTSLGNTNLSGAILIGANLRGATLSKANLTKADLSGADLAGVNLEGANLNKADFRKTKNLEIVQIKQALNWELGIYDPAIDLLLKAEPPLKPEGRGNS</sequence>
<dbReference type="AlphaFoldDB" id="A0A2T1GF54"/>
<evidence type="ECO:0000313" key="3">
    <source>
        <dbReference type="Proteomes" id="UP000238937"/>
    </source>
</evidence>
<accession>A0A2T1GF54</accession>
<dbReference type="PANTHER" id="PTHR14136">
    <property type="entry name" value="BTB_POZ DOMAIN-CONTAINING PROTEIN KCTD9"/>
    <property type="match status" value="1"/>
</dbReference>
<gene>
    <name evidence="2" type="ORF">C7B77_12900</name>
</gene>
<keyword evidence="3" id="KW-1185">Reference proteome</keyword>
<dbReference type="OrthoDB" id="528527at2"/>
<organism evidence="2 3">
    <name type="scientific">Chamaesiphon polymorphus CCALA 037</name>
    <dbReference type="NCBI Taxonomy" id="2107692"/>
    <lineage>
        <taxon>Bacteria</taxon>
        <taxon>Bacillati</taxon>
        <taxon>Cyanobacteriota</taxon>
        <taxon>Cyanophyceae</taxon>
        <taxon>Gomontiellales</taxon>
        <taxon>Chamaesiphonaceae</taxon>
        <taxon>Chamaesiphon</taxon>
    </lineage>
</organism>
<keyword evidence="1" id="KW-0812">Transmembrane</keyword>
<dbReference type="SUPFAM" id="SSF141571">
    <property type="entry name" value="Pentapeptide repeat-like"/>
    <property type="match status" value="1"/>
</dbReference>
<feature type="transmembrane region" description="Helical" evidence="1">
    <location>
        <begin position="66"/>
        <end position="88"/>
    </location>
</feature>
<dbReference type="PANTHER" id="PTHR14136:SF17">
    <property type="entry name" value="BTB_POZ DOMAIN-CONTAINING PROTEIN KCTD9"/>
    <property type="match status" value="1"/>
</dbReference>
<dbReference type="Pfam" id="PF00805">
    <property type="entry name" value="Pentapeptide"/>
    <property type="match status" value="3"/>
</dbReference>
<keyword evidence="1" id="KW-1133">Transmembrane helix</keyword>
<dbReference type="InterPro" id="IPR051082">
    <property type="entry name" value="Pentapeptide-BTB/POZ_domain"/>
</dbReference>
<evidence type="ECO:0000313" key="2">
    <source>
        <dbReference type="EMBL" id="PSB56120.1"/>
    </source>
</evidence>
<proteinExistence type="predicted"/>
<name>A0A2T1GF54_9CYAN</name>
<evidence type="ECO:0008006" key="4">
    <source>
        <dbReference type="Google" id="ProtNLM"/>
    </source>
</evidence>
<dbReference type="Proteomes" id="UP000238937">
    <property type="component" value="Unassembled WGS sequence"/>
</dbReference>
<dbReference type="RefSeq" id="WP_106305146.1">
    <property type="nucleotide sequence ID" value="NZ_PVWO01000144.1"/>
</dbReference>
<dbReference type="Gene3D" id="2.160.20.80">
    <property type="entry name" value="E3 ubiquitin-protein ligase SopA"/>
    <property type="match status" value="1"/>
</dbReference>
<protein>
    <recommendedName>
        <fullName evidence="4">Pentapeptide repeat-containing protein</fullName>
    </recommendedName>
</protein>
<dbReference type="InterPro" id="IPR001646">
    <property type="entry name" value="5peptide_repeat"/>
</dbReference>
<reference evidence="2 3" key="1">
    <citation type="submission" date="2018-03" db="EMBL/GenBank/DDBJ databases">
        <title>The ancient ancestry and fast evolution of plastids.</title>
        <authorList>
            <person name="Moore K.R."/>
            <person name="Magnabosco C."/>
            <person name="Momper L."/>
            <person name="Gold D.A."/>
            <person name="Bosak T."/>
            <person name="Fournier G.P."/>
        </authorList>
    </citation>
    <scope>NUCLEOTIDE SEQUENCE [LARGE SCALE GENOMIC DNA]</scope>
    <source>
        <strain evidence="2 3">CCALA 037</strain>
    </source>
</reference>
<keyword evidence="1" id="KW-0472">Membrane</keyword>